<proteinExistence type="predicted"/>
<dbReference type="AlphaFoldDB" id="A0A1P8Q3I6"/>
<keyword evidence="2" id="KW-1185">Reference proteome</keyword>
<gene>
    <name evidence="1" type="ORF">BTM29_07595</name>
</gene>
<dbReference type="Proteomes" id="UP000187499">
    <property type="component" value="Chromosome"/>
</dbReference>
<dbReference type="OrthoDB" id="2298693at2"/>
<sequence length="88" mass="10492">MLEHHFAPKVTEADKDRLVKLINDKPWIVPSTMLLEIIPVSIVAYGFFRNCRLRTKLKIEREKTMQAYMKRTKSGEMSMEEQHFLKRL</sequence>
<dbReference type="EMBL" id="CP019323">
    <property type="protein sequence ID" value="APX72421.1"/>
    <property type="molecule type" value="Genomic_DNA"/>
</dbReference>
<name>A0A1P8Q3I6_9LACO</name>
<accession>A0A1P8Q3I6</accession>
<reference evidence="2" key="1">
    <citation type="submission" date="2016-12" db="EMBL/GenBank/DDBJ databases">
        <authorList>
            <person name="Jung M.Y."/>
            <person name="Lee S.H."/>
        </authorList>
    </citation>
    <scope>NUCLEOTIDE SEQUENCE [LARGE SCALE GENOMIC DNA]</scope>
    <source>
        <strain evidence="2">WiKim39</strain>
    </source>
</reference>
<evidence type="ECO:0008006" key="3">
    <source>
        <dbReference type="Google" id="ProtNLM"/>
    </source>
</evidence>
<dbReference type="RefSeq" id="WP_076615638.1">
    <property type="nucleotide sequence ID" value="NZ_CP019323.1"/>
</dbReference>
<organism evidence="1 2">
    <name type="scientific">Companilactobacillus allii</name>
    <dbReference type="NCBI Taxonomy" id="1847728"/>
    <lineage>
        <taxon>Bacteria</taxon>
        <taxon>Bacillati</taxon>
        <taxon>Bacillota</taxon>
        <taxon>Bacilli</taxon>
        <taxon>Lactobacillales</taxon>
        <taxon>Lactobacillaceae</taxon>
        <taxon>Companilactobacillus</taxon>
    </lineage>
</organism>
<protein>
    <recommendedName>
        <fullName evidence="3">Transposase</fullName>
    </recommendedName>
</protein>
<dbReference type="KEGG" id="lalw:BTM29_07595"/>
<evidence type="ECO:0000313" key="1">
    <source>
        <dbReference type="EMBL" id="APX72421.1"/>
    </source>
</evidence>
<evidence type="ECO:0000313" key="2">
    <source>
        <dbReference type="Proteomes" id="UP000187499"/>
    </source>
</evidence>